<evidence type="ECO:0000313" key="4">
    <source>
        <dbReference type="Proteomes" id="UP001500416"/>
    </source>
</evidence>
<gene>
    <name evidence="3" type="ORF">GCM10010492_45650</name>
</gene>
<evidence type="ECO:0000259" key="2">
    <source>
        <dbReference type="Pfam" id="PF19493"/>
    </source>
</evidence>
<keyword evidence="4" id="KW-1185">Reference proteome</keyword>
<sequence length="131" mass="13979">MAEYIALRTEDGAFVPFEVEEEYDGPVRAGRKLDEALGVVDQTLEAGVDNARRLARAVAEKIGAMPDFRPDKVMVEVGLKVTAEAGVVIAKSGVEAHVKITAEWQRANLPTAPAEDDDDRDDPADDAGSAG</sequence>
<dbReference type="Proteomes" id="UP001500416">
    <property type="component" value="Unassembled WGS sequence"/>
</dbReference>
<accession>A0ABP3DVU4</accession>
<proteinExistence type="predicted"/>
<evidence type="ECO:0000256" key="1">
    <source>
        <dbReference type="SAM" id="MobiDB-lite"/>
    </source>
</evidence>
<dbReference type="InterPro" id="IPR045794">
    <property type="entry name" value="Trypco1"/>
</dbReference>
<protein>
    <recommendedName>
        <fullName evidence="2">Trypsin-co-occurring domain-containing protein</fullName>
    </recommendedName>
</protein>
<dbReference type="EMBL" id="BAAABU010000010">
    <property type="protein sequence ID" value="GAA0241349.1"/>
    <property type="molecule type" value="Genomic_DNA"/>
</dbReference>
<feature type="compositionally biased region" description="Acidic residues" evidence="1">
    <location>
        <begin position="114"/>
        <end position="125"/>
    </location>
</feature>
<feature type="domain" description="Trypsin-co-occurring" evidence="2">
    <location>
        <begin position="8"/>
        <end position="106"/>
    </location>
</feature>
<reference evidence="4" key="1">
    <citation type="journal article" date="2019" name="Int. J. Syst. Evol. Microbiol.">
        <title>The Global Catalogue of Microorganisms (GCM) 10K type strain sequencing project: providing services to taxonomists for standard genome sequencing and annotation.</title>
        <authorList>
            <consortium name="The Broad Institute Genomics Platform"/>
            <consortium name="The Broad Institute Genome Sequencing Center for Infectious Disease"/>
            <person name="Wu L."/>
            <person name="Ma J."/>
        </authorList>
    </citation>
    <scope>NUCLEOTIDE SEQUENCE [LARGE SCALE GENOMIC DNA]</scope>
    <source>
        <strain evidence="4">JCM 3380</strain>
    </source>
</reference>
<evidence type="ECO:0000313" key="3">
    <source>
        <dbReference type="EMBL" id="GAA0241349.1"/>
    </source>
</evidence>
<feature type="region of interest" description="Disordered" evidence="1">
    <location>
        <begin position="106"/>
        <end position="131"/>
    </location>
</feature>
<dbReference type="NCBIfam" id="NF041216">
    <property type="entry name" value="CU044_2847_fam"/>
    <property type="match status" value="1"/>
</dbReference>
<organism evidence="3 4">
    <name type="scientific">Saccharothrix mutabilis subsp. mutabilis</name>
    <dbReference type="NCBI Taxonomy" id="66855"/>
    <lineage>
        <taxon>Bacteria</taxon>
        <taxon>Bacillati</taxon>
        <taxon>Actinomycetota</taxon>
        <taxon>Actinomycetes</taxon>
        <taxon>Pseudonocardiales</taxon>
        <taxon>Pseudonocardiaceae</taxon>
        <taxon>Saccharothrix</taxon>
    </lineage>
</organism>
<dbReference type="Pfam" id="PF19493">
    <property type="entry name" value="Trypco1"/>
    <property type="match status" value="1"/>
</dbReference>
<name>A0ABP3DVU4_9PSEU</name>
<dbReference type="RefSeq" id="WP_343935885.1">
    <property type="nucleotide sequence ID" value="NZ_BAAABU010000010.1"/>
</dbReference>
<comment type="caution">
    <text evidence="3">The sequence shown here is derived from an EMBL/GenBank/DDBJ whole genome shotgun (WGS) entry which is preliminary data.</text>
</comment>